<feature type="transmembrane region" description="Helical" evidence="5">
    <location>
        <begin position="530"/>
        <end position="551"/>
    </location>
</feature>
<dbReference type="Proteomes" id="UP000216451">
    <property type="component" value="Unassembled WGS sequence"/>
</dbReference>
<dbReference type="Gene3D" id="3.40.1710.10">
    <property type="entry name" value="abc type-2 transporter like domain"/>
    <property type="match status" value="1"/>
</dbReference>
<evidence type="ECO:0000313" key="7">
    <source>
        <dbReference type="EMBL" id="OZG68497.1"/>
    </source>
</evidence>
<feature type="transmembrane region" description="Helical" evidence="5">
    <location>
        <begin position="658"/>
        <end position="677"/>
    </location>
</feature>
<feature type="transmembrane region" description="Helical" evidence="5">
    <location>
        <begin position="20"/>
        <end position="38"/>
    </location>
</feature>
<evidence type="ECO:0000256" key="3">
    <source>
        <dbReference type="ARBA" id="ARBA00022989"/>
    </source>
</evidence>
<keyword evidence="3 5" id="KW-1133">Transmembrane helix</keyword>
<evidence type="ECO:0000256" key="4">
    <source>
        <dbReference type="ARBA" id="ARBA00023136"/>
    </source>
</evidence>
<dbReference type="GeneID" id="98294997"/>
<dbReference type="Pfam" id="PF12698">
    <property type="entry name" value="ABC2_membrane_3"/>
    <property type="match status" value="1"/>
</dbReference>
<protein>
    <submittedName>
        <fullName evidence="7">ABC-2 family transporter protein</fullName>
    </submittedName>
</protein>
<dbReference type="PANTHER" id="PTHR43077:SF10">
    <property type="entry name" value="TRANSPORT PERMEASE PROTEIN"/>
    <property type="match status" value="1"/>
</dbReference>
<dbReference type="AlphaFoldDB" id="A0A261GAN4"/>
<organism evidence="7 8">
    <name type="scientific">Bifidobacterium aquikefiri</name>
    <dbReference type="NCBI Taxonomy" id="1653207"/>
    <lineage>
        <taxon>Bacteria</taxon>
        <taxon>Bacillati</taxon>
        <taxon>Actinomycetota</taxon>
        <taxon>Actinomycetes</taxon>
        <taxon>Bifidobacteriales</taxon>
        <taxon>Bifidobacteriaceae</taxon>
        <taxon>Bifidobacterium</taxon>
    </lineage>
</organism>
<keyword evidence="2 5" id="KW-0812">Transmembrane</keyword>
<proteinExistence type="predicted"/>
<keyword evidence="4 5" id="KW-0472">Membrane</keyword>
<dbReference type="Gene3D" id="1.10.287.1490">
    <property type="match status" value="1"/>
</dbReference>
<dbReference type="GO" id="GO:0016020">
    <property type="term" value="C:membrane"/>
    <property type="evidence" value="ECO:0007669"/>
    <property type="project" value="UniProtKB-SubCell"/>
</dbReference>
<evidence type="ECO:0000313" key="8">
    <source>
        <dbReference type="Proteomes" id="UP000216451"/>
    </source>
</evidence>
<feature type="transmembrane region" description="Helical" evidence="5">
    <location>
        <begin position="598"/>
        <end position="620"/>
    </location>
</feature>
<feature type="transmembrane region" description="Helical" evidence="5">
    <location>
        <begin position="716"/>
        <end position="733"/>
    </location>
</feature>
<accession>A0A261GAN4</accession>
<name>A0A261GAN4_9BIFI</name>
<feature type="domain" description="ABC-2 type transporter transmembrane" evidence="6">
    <location>
        <begin position="28"/>
        <end position="218"/>
    </location>
</feature>
<evidence type="ECO:0000256" key="1">
    <source>
        <dbReference type="ARBA" id="ARBA00004141"/>
    </source>
</evidence>
<dbReference type="InterPro" id="IPR051328">
    <property type="entry name" value="T7SS_ABC-Transporter"/>
</dbReference>
<sequence length="754" mass="80845">MRNIWRLFIGDLRNATRNVIAIIVCMGLVIVPALYAWFNIAASWNPYDNTKSLKVAVANTDAGYKSDLIPIKVNVGETVLNQLRANDQLDWQFVSKAKALDGVKSGDYYAAIVIPKQFSADMMTLFSTQIRHAKLRYYINEKSNAIAPHITDKGADTVTTTINTSFAKTIGSVGLDIASSVLKYASSPQAKDYVTNATNHVATLADQLNGAANQLDAYSGLLGASGNIIQSTNALLGETSDGANSARKALKQGESGIASARDSLDATTQSVNTALANASSSYDVISQEVDSAFGNVSKQGSSIQTQLNTIKTQVDRNATDFGTIAQKFNDLAAQADNDNVKNALHAVADSATQTQKRLESISTQLSDAVTSISTGDGNARKELNNIQASIASAKASMTKVSNDYANNLKPQLEALNQSMRNLSNQTDSVIGSLASTISDVSGLSGNTVKGIHSLQSNLGSSAKTLRKAATSLSDFGNQLTAAYNKGDIAGLNELSSANPDALAALLAAPVGLKRIPIYAVANYGSAMTPFYTILSIWVGSIILVAMIKVAISNRQKAKVLGLKPMPKEGVTPLEMFPESAGSAQDYGLRLHQEYFGRYLFLLLLALCQGGLVGLGDLFYLKVQADHVFQFMLVCWLCAVVFSNIMYTLALSFGTIGKAFAVILLVMQVAGSGGTFPVELLPSFFQKVYPFLLFPHAIQAMHAAMAGSYGNEYWQQMGYLTLFLVPSLILGLFLRKPVISLNQWIVRNVESTKLM</sequence>
<dbReference type="InterPro" id="IPR013525">
    <property type="entry name" value="ABC2_TM"/>
</dbReference>
<feature type="transmembrane region" description="Helical" evidence="5">
    <location>
        <begin position="626"/>
        <end position="646"/>
    </location>
</feature>
<gene>
    <name evidence="7" type="ORF">BAQU_0315</name>
</gene>
<dbReference type="InterPro" id="IPR017500">
    <property type="entry name" value="Phage_infect_YhgE_N"/>
</dbReference>
<keyword evidence="8" id="KW-1185">Reference proteome</keyword>
<dbReference type="GO" id="GO:0140359">
    <property type="term" value="F:ABC-type transporter activity"/>
    <property type="evidence" value="ECO:0007669"/>
    <property type="project" value="InterPro"/>
</dbReference>
<dbReference type="NCBIfam" id="TIGR03061">
    <property type="entry name" value="pip_yhgE_Nterm"/>
    <property type="match status" value="1"/>
</dbReference>
<dbReference type="OrthoDB" id="9811483at2"/>
<evidence type="ECO:0000259" key="6">
    <source>
        <dbReference type="Pfam" id="PF12698"/>
    </source>
</evidence>
<dbReference type="PANTHER" id="PTHR43077">
    <property type="entry name" value="TRANSPORT PERMEASE YVFS-RELATED"/>
    <property type="match status" value="1"/>
</dbReference>
<comment type="subcellular location">
    <subcellularLocation>
        <location evidence="1">Membrane</location>
        <topology evidence="1">Multi-pass membrane protein</topology>
    </subcellularLocation>
</comment>
<dbReference type="RefSeq" id="WP_094692291.1">
    <property type="nucleotide sequence ID" value="NZ_CALENZ010000002.1"/>
</dbReference>
<comment type="caution">
    <text evidence="7">The sequence shown here is derived from an EMBL/GenBank/DDBJ whole genome shotgun (WGS) entry which is preliminary data.</text>
</comment>
<evidence type="ECO:0000256" key="5">
    <source>
        <dbReference type="SAM" id="Phobius"/>
    </source>
</evidence>
<evidence type="ECO:0000256" key="2">
    <source>
        <dbReference type="ARBA" id="ARBA00022692"/>
    </source>
</evidence>
<reference evidence="7 8" key="1">
    <citation type="journal article" date="2017" name="BMC Genomics">
        <title>Comparative genomic and phylogenomic analyses of the Bifidobacteriaceae family.</title>
        <authorList>
            <person name="Lugli G.A."/>
            <person name="Milani C."/>
            <person name="Turroni F."/>
            <person name="Duranti S."/>
            <person name="Mancabelli L."/>
            <person name="Mangifesta M."/>
            <person name="Ferrario C."/>
            <person name="Modesto M."/>
            <person name="Mattarelli P."/>
            <person name="Jiri K."/>
            <person name="van Sinderen D."/>
            <person name="Ventura M."/>
        </authorList>
    </citation>
    <scope>NUCLEOTIDE SEQUENCE [LARGE SCALE GENOMIC DNA]</scope>
    <source>
        <strain evidence="7 8">LMG 28769</strain>
    </source>
</reference>
<dbReference type="EMBL" id="MWXA01000002">
    <property type="protein sequence ID" value="OZG68497.1"/>
    <property type="molecule type" value="Genomic_DNA"/>
</dbReference>